<proteinExistence type="predicted"/>
<evidence type="ECO:0000313" key="3">
    <source>
        <dbReference type="EMBL" id="CAD8741108.1"/>
    </source>
</evidence>
<dbReference type="EMBL" id="HBFK01012620">
    <property type="protein sequence ID" value="CAD8741108.1"/>
    <property type="molecule type" value="Transcribed_RNA"/>
</dbReference>
<feature type="coiled-coil region" evidence="1">
    <location>
        <begin position="20"/>
        <end position="61"/>
    </location>
</feature>
<keyword evidence="1" id="KW-0175">Coiled coil</keyword>
<protein>
    <submittedName>
        <fullName evidence="3">Uncharacterized protein</fullName>
    </submittedName>
</protein>
<reference evidence="3" key="1">
    <citation type="submission" date="2021-01" db="EMBL/GenBank/DDBJ databases">
        <authorList>
            <person name="Corre E."/>
            <person name="Pelletier E."/>
            <person name="Niang G."/>
            <person name="Scheremetjew M."/>
            <person name="Finn R."/>
            <person name="Kale V."/>
            <person name="Holt S."/>
            <person name="Cochrane G."/>
            <person name="Meng A."/>
            <person name="Brown T."/>
            <person name="Cohen L."/>
        </authorList>
    </citation>
    <scope>NUCLEOTIDE SEQUENCE</scope>
    <source>
        <strain evidence="3">CCMP441</strain>
    </source>
</reference>
<organism evidence="3">
    <name type="scientific">Hemiselmis andersenii</name>
    <name type="common">Cryptophyte alga</name>
    <dbReference type="NCBI Taxonomy" id="464988"/>
    <lineage>
        <taxon>Eukaryota</taxon>
        <taxon>Cryptophyceae</taxon>
        <taxon>Cryptomonadales</taxon>
        <taxon>Hemiselmidaceae</taxon>
        <taxon>Hemiselmis</taxon>
    </lineage>
</organism>
<gene>
    <name evidence="3" type="ORF">HAND1043_LOCUS7600</name>
</gene>
<feature type="compositionally biased region" description="Basic and acidic residues" evidence="2">
    <location>
        <begin position="7"/>
        <end position="20"/>
    </location>
</feature>
<sequence>MGGEGGDLGRMEPKKQMPEVNKAEMEMKKAEMEMGKAEKKRAKLQRKIKEREMDMSMYQAEMKFLQYLEESDDKMSPERVVDQFLEVPVSCEADRKEMEMKVSKRCMEAAGMTGVKREIRSLKVQEKMFKCKRKMKECSAELSMMADPVHC</sequence>
<evidence type="ECO:0000256" key="1">
    <source>
        <dbReference type="SAM" id="Coils"/>
    </source>
</evidence>
<evidence type="ECO:0000256" key="2">
    <source>
        <dbReference type="SAM" id="MobiDB-lite"/>
    </source>
</evidence>
<name>A0A7S0TRD1_HEMAN</name>
<feature type="region of interest" description="Disordered" evidence="2">
    <location>
        <begin position="1"/>
        <end position="20"/>
    </location>
</feature>
<accession>A0A7S0TRD1</accession>
<dbReference type="AlphaFoldDB" id="A0A7S0TRD1"/>